<evidence type="ECO:0000256" key="7">
    <source>
        <dbReference type="ARBA" id="ARBA00023180"/>
    </source>
</evidence>
<dbReference type="PANTHER" id="PTHR31018">
    <property type="entry name" value="SPORULATION-SPECIFIC PROTEIN-RELATED"/>
    <property type="match status" value="1"/>
</dbReference>
<dbReference type="InterPro" id="IPR036941">
    <property type="entry name" value="Rcpt_L-dom_sf"/>
</dbReference>
<dbReference type="PANTHER" id="PTHR31018:SF3">
    <property type="entry name" value="RECEPTOR PROTEIN-TYROSINE KINASE"/>
    <property type="match status" value="1"/>
</dbReference>
<feature type="compositionally biased region" description="Low complexity" evidence="8">
    <location>
        <begin position="359"/>
        <end position="379"/>
    </location>
</feature>
<protein>
    <recommendedName>
        <fullName evidence="12">Receptor L-domain domain-containing protein</fullName>
    </recommendedName>
</protein>
<name>A0A1E3QKT3_9ASCO</name>
<evidence type="ECO:0000256" key="2">
    <source>
        <dbReference type="ARBA" id="ARBA00004609"/>
    </source>
</evidence>
<dbReference type="GeneID" id="30149001"/>
<comment type="subcellular location">
    <subcellularLocation>
        <location evidence="2">Cell membrane</location>
        <topology evidence="2">Lipid-anchor</topology>
        <topology evidence="2">GPI-anchor</topology>
    </subcellularLocation>
    <subcellularLocation>
        <location evidence="1">Secreted</location>
        <location evidence="1">Cell wall</location>
    </subcellularLocation>
</comment>
<evidence type="ECO:0000256" key="9">
    <source>
        <dbReference type="SAM" id="SignalP"/>
    </source>
</evidence>
<dbReference type="EMBL" id="KV454436">
    <property type="protein sequence ID" value="ODQ78293.1"/>
    <property type="molecule type" value="Genomic_DNA"/>
</dbReference>
<evidence type="ECO:0000256" key="5">
    <source>
        <dbReference type="ARBA" id="ARBA00022525"/>
    </source>
</evidence>
<dbReference type="InterPro" id="IPR051648">
    <property type="entry name" value="CWI-Assembly_Regulator"/>
</dbReference>
<evidence type="ECO:0000256" key="4">
    <source>
        <dbReference type="ARBA" id="ARBA00022512"/>
    </source>
</evidence>
<dbReference type="Gene3D" id="3.80.20.20">
    <property type="entry name" value="Receptor L-domain"/>
    <property type="match status" value="1"/>
</dbReference>
<dbReference type="GO" id="GO:0031505">
    <property type="term" value="P:fungal-type cell wall organization"/>
    <property type="evidence" value="ECO:0007669"/>
    <property type="project" value="TreeGrafter"/>
</dbReference>
<evidence type="ECO:0000256" key="3">
    <source>
        <dbReference type="ARBA" id="ARBA00005798"/>
    </source>
</evidence>
<keyword evidence="11" id="KW-1185">Reference proteome</keyword>
<keyword evidence="4" id="KW-0134">Cell wall</keyword>
<evidence type="ECO:0000256" key="1">
    <source>
        <dbReference type="ARBA" id="ARBA00004191"/>
    </source>
</evidence>
<evidence type="ECO:0000313" key="11">
    <source>
        <dbReference type="Proteomes" id="UP000094336"/>
    </source>
</evidence>
<feature type="signal peptide" evidence="9">
    <location>
        <begin position="1"/>
        <end position="18"/>
    </location>
</feature>
<evidence type="ECO:0008006" key="12">
    <source>
        <dbReference type="Google" id="ProtNLM"/>
    </source>
</evidence>
<dbReference type="AlphaFoldDB" id="A0A1E3QKT3"/>
<organism evidence="10 11">
    <name type="scientific">Babjeviella inositovora NRRL Y-12698</name>
    <dbReference type="NCBI Taxonomy" id="984486"/>
    <lineage>
        <taxon>Eukaryota</taxon>
        <taxon>Fungi</taxon>
        <taxon>Dikarya</taxon>
        <taxon>Ascomycota</taxon>
        <taxon>Saccharomycotina</taxon>
        <taxon>Pichiomycetes</taxon>
        <taxon>Serinales incertae sedis</taxon>
        <taxon>Babjeviella</taxon>
    </lineage>
</organism>
<gene>
    <name evidence="10" type="ORF">BABINDRAFT_181292</name>
</gene>
<feature type="chain" id="PRO_5009134327" description="Receptor L-domain domain-containing protein" evidence="9">
    <location>
        <begin position="19"/>
        <end position="403"/>
    </location>
</feature>
<dbReference type="Proteomes" id="UP000094336">
    <property type="component" value="Unassembled WGS sequence"/>
</dbReference>
<dbReference type="STRING" id="984486.A0A1E3QKT3"/>
<dbReference type="SUPFAM" id="SSF52058">
    <property type="entry name" value="L domain-like"/>
    <property type="match status" value="2"/>
</dbReference>
<keyword evidence="5" id="KW-0964">Secreted</keyword>
<comment type="similarity">
    <text evidence="3">Belongs to the SPS2 family.</text>
</comment>
<accession>A0A1E3QKT3</accession>
<evidence type="ECO:0000256" key="8">
    <source>
        <dbReference type="SAM" id="MobiDB-lite"/>
    </source>
</evidence>
<keyword evidence="7" id="KW-0325">Glycoprotein</keyword>
<evidence type="ECO:0000313" key="10">
    <source>
        <dbReference type="EMBL" id="ODQ78293.1"/>
    </source>
</evidence>
<feature type="region of interest" description="Disordered" evidence="8">
    <location>
        <begin position="349"/>
        <end position="379"/>
    </location>
</feature>
<reference evidence="11" key="1">
    <citation type="submission" date="2016-05" db="EMBL/GenBank/DDBJ databases">
        <title>Comparative genomics of biotechnologically important yeasts.</title>
        <authorList>
            <consortium name="DOE Joint Genome Institute"/>
            <person name="Riley R."/>
            <person name="Haridas S."/>
            <person name="Wolfe K.H."/>
            <person name="Lopes M.R."/>
            <person name="Hittinger C.T."/>
            <person name="Goker M."/>
            <person name="Salamov A."/>
            <person name="Wisecaver J."/>
            <person name="Long T.M."/>
            <person name="Aerts A.L."/>
            <person name="Barry K."/>
            <person name="Choi C."/>
            <person name="Clum A."/>
            <person name="Coughlan A.Y."/>
            <person name="Deshpande S."/>
            <person name="Douglass A.P."/>
            <person name="Hanson S.J."/>
            <person name="Klenk H.-P."/>
            <person name="Labutti K."/>
            <person name="Lapidus A."/>
            <person name="Lindquist E."/>
            <person name="Lipzen A."/>
            <person name="Meier-Kolthoff J.P."/>
            <person name="Ohm R.A."/>
            <person name="Otillar R.P."/>
            <person name="Pangilinan J."/>
            <person name="Peng Y."/>
            <person name="Rokas A."/>
            <person name="Rosa C.A."/>
            <person name="Scheuner C."/>
            <person name="Sibirny A.A."/>
            <person name="Slot J.C."/>
            <person name="Stielow J.B."/>
            <person name="Sun H."/>
            <person name="Kurtzman C.P."/>
            <person name="Blackwell M."/>
            <person name="Grigoriev I.V."/>
            <person name="Jeffries T.W."/>
        </authorList>
    </citation>
    <scope>NUCLEOTIDE SEQUENCE [LARGE SCALE GENOMIC DNA]</scope>
    <source>
        <strain evidence="11">NRRL Y-12698</strain>
    </source>
</reference>
<keyword evidence="6 9" id="KW-0732">Signal</keyword>
<evidence type="ECO:0000256" key="6">
    <source>
        <dbReference type="ARBA" id="ARBA00022729"/>
    </source>
</evidence>
<dbReference type="GO" id="GO:0009277">
    <property type="term" value="C:fungal-type cell wall"/>
    <property type="evidence" value="ECO:0007669"/>
    <property type="project" value="TreeGrafter"/>
</dbReference>
<dbReference type="OrthoDB" id="536881at2759"/>
<sequence>MQFKYLSLASVAVGLVLAADSSIDVTTTSATSTAPIASGCSFTATQTVTAAADYQKLNACNAIKGSIVFENAGLDTVIFNPQYVYGDVIVRNATLLTSFVAPNLVEITGDFVLNGLTILSNLNLAALVSVGTLSWTALPALESTGLTKAVGISKAQSVSISDTSLINLDGLNAVDVAIYDINNNNALENIDVFLQTVTDNLFVQYNSKNVEVSFPDLKWVGNLSVADVGSFEATNLQTVNGSVYFINNTFESLDLKNLTSAGAFTVSDNSDLTELNFNSLKEVTGAFVIANNSDLTTVDKFGALTTVGTLVMDGGFNNVTLPSLSAVRGTFNFASTGTADCDAFSGVTVRGKTSSSLGSDATTAKSKSSDSSSSSSKAAAAPFNADKLSVVAGVIVAGAAALF</sequence>
<proteinExistence type="inferred from homology"/>
<dbReference type="RefSeq" id="XP_018983621.1">
    <property type="nucleotide sequence ID" value="XM_019131148.1"/>
</dbReference>
<dbReference type="GO" id="GO:0009986">
    <property type="term" value="C:cell surface"/>
    <property type="evidence" value="ECO:0007669"/>
    <property type="project" value="TreeGrafter"/>
</dbReference>
<dbReference type="GO" id="GO:0005886">
    <property type="term" value="C:plasma membrane"/>
    <property type="evidence" value="ECO:0007669"/>
    <property type="project" value="UniProtKB-SubCell"/>
</dbReference>